<gene>
    <name evidence="2" type="ORF">COLO4_02648</name>
</gene>
<keyword evidence="1" id="KW-0732">Signal</keyword>
<evidence type="ECO:0000313" key="2">
    <source>
        <dbReference type="EMBL" id="OMP12874.1"/>
    </source>
</evidence>
<proteinExistence type="predicted"/>
<feature type="chain" id="PRO_5012910018" description="Secreted protein" evidence="1">
    <location>
        <begin position="32"/>
        <end position="178"/>
    </location>
</feature>
<name>A0A1R3L0M0_9ROSI</name>
<evidence type="ECO:0000256" key="1">
    <source>
        <dbReference type="SAM" id="SignalP"/>
    </source>
</evidence>
<sequence length="178" mass="20337">MQPLRQMMEAGILRLMLLHYLLIMLLHLVSAGRHPGCYRRDVADDLLQTLTHGIDGQEQLARFQRLTTRRRRAGDQIARRDLCQLGVGRQIAALLERAERMLVDAAELLIGLFDFAKPGIVELLLESLHRHHKKCVDIIGCQPFQLLLQPASQQHEALCQRAIAFRLIGSKQLLRLLQ</sequence>
<dbReference type="EMBL" id="AWUE01005746">
    <property type="protein sequence ID" value="OMP12874.1"/>
    <property type="molecule type" value="Genomic_DNA"/>
</dbReference>
<keyword evidence="3" id="KW-1185">Reference proteome</keyword>
<dbReference type="Proteomes" id="UP000187203">
    <property type="component" value="Unassembled WGS sequence"/>
</dbReference>
<feature type="signal peptide" evidence="1">
    <location>
        <begin position="1"/>
        <end position="31"/>
    </location>
</feature>
<dbReference type="AlphaFoldDB" id="A0A1R3L0M0"/>
<protein>
    <recommendedName>
        <fullName evidence="4">Secreted protein</fullName>
    </recommendedName>
</protein>
<accession>A0A1R3L0M0</accession>
<evidence type="ECO:0000313" key="3">
    <source>
        <dbReference type="Proteomes" id="UP000187203"/>
    </source>
</evidence>
<organism evidence="2 3">
    <name type="scientific">Corchorus olitorius</name>
    <dbReference type="NCBI Taxonomy" id="93759"/>
    <lineage>
        <taxon>Eukaryota</taxon>
        <taxon>Viridiplantae</taxon>
        <taxon>Streptophyta</taxon>
        <taxon>Embryophyta</taxon>
        <taxon>Tracheophyta</taxon>
        <taxon>Spermatophyta</taxon>
        <taxon>Magnoliopsida</taxon>
        <taxon>eudicotyledons</taxon>
        <taxon>Gunneridae</taxon>
        <taxon>Pentapetalae</taxon>
        <taxon>rosids</taxon>
        <taxon>malvids</taxon>
        <taxon>Malvales</taxon>
        <taxon>Malvaceae</taxon>
        <taxon>Grewioideae</taxon>
        <taxon>Apeibeae</taxon>
        <taxon>Corchorus</taxon>
    </lineage>
</organism>
<evidence type="ECO:0008006" key="4">
    <source>
        <dbReference type="Google" id="ProtNLM"/>
    </source>
</evidence>
<comment type="caution">
    <text evidence="2">The sequence shown here is derived from an EMBL/GenBank/DDBJ whole genome shotgun (WGS) entry which is preliminary data.</text>
</comment>
<reference evidence="3" key="1">
    <citation type="submission" date="2013-09" db="EMBL/GenBank/DDBJ databases">
        <title>Corchorus olitorius genome sequencing.</title>
        <authorList>
            <person name="Alam M."/>
            <person name="Haque M.S."/>
            <person name="Islam M.S."/>
            <person name="Emdad E.M."/>
            <person name="Islam M.M."/>
            <person name="Ahmed B."/>
            <person name="Halim A."/>
            <person name="Hossen Q.M.M."/>
            <person name="Hossain M.Z."/>
            <person name="Ahmed R."/>
            <person name="Khan M.M."/>
            <person name="Islam R."/>
            <person name="Rashid M.M."/>
            <person name="Khan S.A."/>
            <person name="Rahman M.S."/>
            <person name="Alam M."/>
            <person name="Yahiya A.S."/>
            <person name="Khan M.S."/>
            <person name="Azam M.S."/>
            <person name="Haque T."/>
            <person name="Lashkar M.Z.H."/>
            <person name="Akhand A.I."/>
            <person name="Morshed G."/>
            <person name="Roy S."/>
            <person name="Uddin K.S."/>
            <person name="Rabeya T."/>
            <person name="Hossain A.S."/>
            <person name="Chowdhury A."/>
            <person name="Snigdha A.R."/>
            <person name="Mortoza M.S."/>
            <person name="Matin S.A."/>
            <person name="Hoque S.M.E."/>
            <person name="Islam M.K."/>
            <person name="Roy D.K."/>
            <person name="Haider R."/>
            <person name="Moosa M.M."/>
            <person name="Elias S.M."/>
            <person name="Hasan A.M."/>
            <person name="Jahan S."/>
            <person name="Shafiuddin M."/>
            <person name="Mahmood N."/>
            <person name="Shommy N.S."/>
        </authorList>
    </citation>
    <scope>NUCLEOTIDE SEQUENCE [LARGE SCALE GENOMIC DNA]</scope>
    <source>
        <strain evidence="3">cv. O-4</strain>
    </source>
</reference>